<sequence>MSTSSNIEINKQIDEYKEKLVEKGMYGDNFEILYLGGFIARKILLHEQDVSYVHNNKIEHVPHEEFLKLIKLIELFYILYKKNFETYGIMSTSSNIEINKQIDEYKEKLVEKGMYGDNFEILYLGGFIARKILLHEQDVSYVHNNKIEHVPHEEFLKLIKLIELFYILYKKNFETYGLFDIDID</sequence>
<dbReference type="EMBL" id="PQFF01000127">
    <property type="protein sequence ID" value="RHZ80440.1"/>
    <property type="molecule type" value="Genomic_DNA"/>
</dbReference>
<evidence type="ECO:0000313" key="1">
    <source>
        <dbReference type="EMBL" id="RHZ80440.1"/>
    </source>
</evidence>
<gene>
    <name evidence="1" type="ORF">Glove_136g19</name>
</gene>
<organism evidence="1 2">
    <name type="scientific">Diversispora epigaea</name>
    <dbReference type="NCBI Taxonomy" id="1348612"/>
    <lineage>
        <taxon>Eukaryota</taxon>
        <taxon>Fungi</taxon>
        <taxon>Fungi incertae sedis</taxon>
        <taxon>Mucoromycota</taxon>
        <taxon>Glomeromycotina</taxon>
        <taxon>Glomeromycetes</taxon>
        <taxon>Diversisporales</taxon>
        <taxon>Diversisporaceae</taxon>
        <taxon>Diversispora</taxon>
    </lineage>
</organism>
<protein>
    <submittedName>
        <fullName evidence="1">Uncharacterized protein</fullName>
    </submittedName>
</protein>
<reference evidence="1 2" key="1">
    <citation type="submission" date="2018-08" db="EMBL/GenBank/DDBJ databases">
        <title>Genome and evolution of the arbuscular mycorrhizal fungus Diversispora epigaea (formerly Glomus versiforme) and its bacterial endosymbionts.</title>
        <authorList>
            <person name="Sun X."/>
            <person name="Fei Z."/>
            <person name="Harrison M."/>
        </authorList>
    </citation>
    <scope>NUCLEOTIDE SEQUENCE [LARGE SCALE GENOMIC DNA]</scope>
    <source>
        <strain evidence="1 2">IT104</strain>
    </source>
</reference>
<comment type="caution">
    <text evidence="1">The sequence shown here is derived from an EMBL/GenBank/DDBJ whole genome shotgun (WGS) entry which is preliminary data.</text>
</comment>
<dbReference type="AlphaFoldDB" id="A0A397J6M5"/>
<keyword evidence="2" id="KW-1185">Reference proteome</keyword>
<dbReference type="Proteomes" id="UP000266861">
    <property type="component" value="Unassembled WGS sequence"/>
</dbReference>
<accession>A0A397J6M5</accession>
<name>A0A397J6M5_9GLOM</name>
<evidence type="ECO:0000313" key="2">
    <source>
        <dbReference type="Proteomes" id="UP000266861"/>
    </source>
</evidence>
<proteinExistence type="predicted"/>